<dbReference type="Gene3D" id="3.30.360.10">
    <property type="entry name" value="Dihydrodipicolinate Reductase, domain 2"/>
    <property type="match status" value="1"/>
</dbReference>
<organism evidence="2 3">
    <name type="scientific">Haloferula chungangensis</name>
    <dbReference type="NCBI Taxonomy" id="1048331"/>
    <lineage>
        <taxon>Bacteria</taxon>
        <taxon>Pseudomonadati</taxon>
        <taxon>Verrucomicrobiota</taxon>
        <taxon>Verrucomicrobiia</taxon>
        <taxon>Verrucomicrobiales</taxon>
        <taxon>Verrucomicrobiaceae</taxon>
        <taxon>Haloferula</taxon>
    </lineage>
</organism>
<dbReference type="EMBL" id="JBHTBS010000003">
    <property type="protein sequence ID" value="MFC7337267.1"/>
    <property type="molecule type" value="Genomic_DNA"/>
</dbReference>
<evidence type="ECO:0000313" key="3">
    <source>
        <dbReference type="Proteomes" id="UP001596472"/>
    </source>
</evidence>
<evidence type="ECO:0000259" key="1">
    <source>
        <dbReference type="Pfam" id="PF01408"/>
    </source>
</evidence>
<dbReference type="Gene3D" id="3.40.50.720">
    <property type="entry name" value="NAD(P)-binding Rossmann-like Domain"/>
    <property type="match status" value="1"/>
</dbReference>
<dbReference type="PANTHER" id="PTHR42840:SF6">
    <property type="entry name" value="BINDING ROSSMANN FOLD OXIDOREDUCTASE, PUTATIVE (AFU_ORTHOLOGUE AFUA_3G11930)-RELATED"/>
    <property type="match status" value="1"/>
</dbReference>
<reference evidence="3" key="1">
    <citation type="journal article" date="2019" name="Int. J. Syst. Evol. Microbiol.">
        <title>The Global Catalogue of Microorganisms (GCM) 10K type strain sequencing project: providing services to taxonomists for standard genome sequencing and annotation.</title>
        <authorList>
            <consortium name="The Broad Institute Genomics Platform"/>
            <consortium name="The Broad Institute Genome Sequencing Center for Infectious Disease"/>
            <person name="Wu L."/>
            <person name="Ma J."/>
        </authorList>
    </citation>
    <scope>NUCLEOTIDE SEQUENCE [LARGE SCALE GENOMIC DNA]</scope>
    <source>
        <strain evidence="3">CGMCC 4.1467</strain>
    </source>
</reference>
<sequence length="417" mass="44946">MSKLNALIIGTGEYSTGYVHGSASTSDKGAGVIALSLFELRRQGMLDVISMAGTNGTKFPGIREHLENGIGKRYQGFDTTLVTYPSDETSRDTEAYLVALDATKPGDMVFVFTPDDTHFTIAMEAVQRGCHVLIAKPIVKTIEEHIALREAARENGVLVAMEVHKRWDPIYADARDRISQLGDFSYFSAYMSQPKSQLKTFAAWAGKASDISYYLNAHHVDFNVWAAGAFARPVGVHAMASTGVAKAQGIPTEDTITLSVTWENMASGNKGTAIYTSSWIAAKSDVHSQQRFFYMGHDGEVTVDQAHRGFTTATDEAGFASPNPLFMKYAPDGHGRFAGQGGYGFKSIEEFAKAVEKIVAGQAEPADFDGQLATIDDTLLTTAVLHAGRKSLDEGGAIQTLIYDAGGGFAGLESRPK</sequence>
<evidence type="ECO:0000313" key="2">
    <source>
        <dbReference type="EMBL" id="MFC7337267.1"/>
    </source>
</evidence>
<dbReference type="RefSeq" id="WP_379711403.1">
    <property type="nucleotide sequence ID" value="NZ_JBHTBS010000003.1"/>
</dbReference>
<protein>
    <submittedName>
        <fullName evidence="2">Gfo/Idh/MocA family protein</fullName>
    </submittedName>
</protein>
<name>A0ABW2L4M8_9BACT</name>
<accession>A0ABW2L4M8</accession>
<proteinExistence type="predicted"/>
<dbReference type="InterPro" id="IPR036291">
    <property type="entry name" value="NAD(P)-bd_dom_sf"/>
</dbReference>
<gene>
    <name evidence="2" type="ORF">ACFQY0_08780</name>
</gene>
<dbReference type="Proteomes" id="UP001596472">
    <property type="component" value="Unassembled WGS sequence"/>
</dbReference>
<keyword evidence="3" id="KW-1185">Reference proteome</keyword>
<dbReference type="PANTHER" id="PTHR42840">
    <property type="entry name" value="NAD(P)-BINDING ROSSMANN-FOLD SUPERFAMILY PROTEIN-RELATED"/>
    <property type="match status" value="1"/>
</dbReference>
<feature type="domain" description="Gfo/Idh/MocA-like oxidoreductase N-terminal" evidence="1">
    <location>
        <begin position="105"/>
        <end position="161"/>
    </location>
</feature>
<dbReference type="InterPro" id="IPR000683">
    <property type="entry name" value="Gfo/Idh/MocA-like_OxRdtase_N"/>
</dbReference>
<dbReference type="SUPFAM" id="SSF51735">
    <property type="entry name" value="NAD(P)-binding Rossmann-fold domains"/>
    <property type="match status" value="1"/>
</dbReference>
<comment type="caution">
    <text evidence="2">The sequence shown here is derived from an EMBL/GenBank/DDBJ whole genome shotgun (WGS) entry which is preliminary data.</text>
</comment>
<dbReference type="Pfam" id="PF01408">
    <property type="entry name" value="GFO_IDH_MocA"/>
    <property type="match status" value="1"/>
</dbReference>